<dbReference type="Proteomes" id="UP001190700">
    <property type="component" value="Unassembled WGS sequence"/>
</dbReference>
<gene>
    <name evidence="2" type="ORF">CYMTET_22799</name>
</gene>
<protein>
    <submittedName>
        <fullName evidence="2">Uncharacterized protein</fullName>
    </submittedName>
</protein>
<keyword evidence="3" id="KW-1185">Reference proteome</keyword>
<accession>A0AAE0L1J5</accession>
<feature type="region of interest" description="Disordered" evidence="1">
    <location>
        <begin position="533"/>
        <end position="560"/>
    </location>
</feature>
<sequence length="1318" mass="138332">MVRSALLPSRPGAALASPLLQMIGRIWFEAPRDGLGSRNAPGVKGPCVGTRQELRAEWASRDCGPCPCCRVTQESGDGSQGASADARQLLRAVLRTVVAMEQRMGSEDHGEGVAAAWDSESLLMLCVSLTQGAQGKEVAAWEALFGGRGQSGARQPGERRKMLAWLLTRCEQQLAVLAGARHATGMSATLALLRGAASLAPCGSLADDAWVAAAVAALQLRQKLAMEDAAWEQRDGRRQSSSPNPESGPKRSIPRVSTKDVCRPPKQARLCSPLPAAAFPHAEDTAQTARAVDAGLAAMFSSMRRARRGLCQLLLQPNLVPAARRSPTSEVLGGPPLPAGSGVDSSHGAYACRMAAFATYLAQDPAALVALAQAGDATLPERVDATRLLELAAEAAWTAVSSAHSSRQECSSTDAHLAAGAGASMRDALGCWLLFVLQWRALRLPEAPLQARCAASPESLPARFCLAALSGGAPSRGPPCAGDPPLQQTALPLPALAAGARRSALSAAWALSVSVAAAAGSSGVDLGAMEAVGAGTPQERKKKKKKKNLPHGPGSSRDVQSSVWEGRHLRCIVDANPHASARYLYHWMVQRVPAAESNGAKHSHEEYRVSEYFLPLAAIAQACAGSPEQDPPQGWYSRLQEAVWDLSGGGISHLELHGRNATVAERSDAPLSERQKEIAAVKKWAALTAVTCSSRCADRLHEALRRHQRAAGNLRQTDPVCSRAEQSALLTFLAVVPASNGVQSVDSVEGRPHGKAVHVRGAEDRWGPPLSFSELLVALAPLLQILRDPPAEQGAAEASRLTAAHLLLGAGRGSPARGVIRALRPDQIRLLAAQAHPDALHRPMRRLLAADGSCYVEGASEAPLEGVLNAVDGGVLEWVHAGEGGGLETPWLEEMMAARSTAREQRVAQEVVAALHSPALGVRRRGVAACALSGGRAPSMASRLVKLLCRTSAYSDVGVGAEAHTCDASMGEASEAVASLRGDTLQDGPAPAEWGSALLSAVRGLTASTLGAGRHGDETASVETGCGREARDLGSAQGAAGHIRGRPQKVARHAEAAIAVLAQALESAEEASSGTHDEDEQEVLRATERRAVLVGAMRELCGAWPALVERAALSALLAIACGGAEQPRHRGLAAGPWHVHQATQEEAIRACADIGRSSTAAAQRILAELVPSFLTTASMADDATCSASKDAMSGIEAPKLRVGEIGKVGRGQLRLWHVVLECMPGLLVSAGEFGWTYDSLLSGTLHEAPELPGHTANSGGGSRDLESRFHQDLVQDSAIEHRPIMDGIPAAVAVKSGHCYLERFRRVMQLQALLVPKR</sequence>
<feature type="region of interest" description="Disordered" evidence="1">
    <location>
        <begin position="230"/>
        <end position="264"/>
    </location>
</feature>
<evidence type="ECO:0000313" key="3">
    <source>
        <dbReference type="Proteomes" id="UP001190700"/>
    </source>
</evidence>
<organism evidence="2 3">
    <name type="scientific">Cymbomonas tetramitiformis</name>
    <dbReference type="NCBI Taxonomy" id="36881"/>
    <lineage>
        <taxon>Eukaryota</taxon>
        <taxon>Viridiplantae</taxon>
        <taxon>Chlorophyta</taxon>
        <taxon>Pyramimonadophyceae</taxon>
        <taxon>Pyramimonadales</taxon>
        <taxon>Pyramimonadaceae</taxon>
        <taxon>Cymbomonas</taxon>
    </lineage>
</organism>
<comment type="caution">
    <text evidence="2">The sequence shown here is derived from an EMBL/GenBank/DDBJ whole genome shotgun (WGS) entry which is preliminary data.</text>
</comment>
<proteinExistence type="predicted"/>
<dbReference type="EMBL" id="LGRX02011632">
    <property type="protein sequence ID" value="KAK3268711.1"/>
    <property type="molecule type" value="Genomic_DNA"/>
</dbReference>
<name>A0AAE0L1J5_9CHLO</name>
<evidence type="ECO:0000313" key="2">
    <source>
        <dbReference type="EMBL" id="KAK3268711.1"/>
    </source>
</evidence>
<evidence type="ECO:0000256" key="1">
    <source>
        <dbReference type="SAM" id="MobiDB-lite"/>
    </source>
</evidence>
<reference evidence="2 3" key="1">
    <citation type="journal article" date="2015" name="Genome Biol. Evol.">
        <title>Comparative Genomics of a Bacterivorous Green Alga Reveals Evolutionary Causalities and Consequences of Phago-Mixotrophic Mode of Nutrition.</title>
        <authorList>
            <person name="Burns J.A."/>
            <person name="Paasch A."/>
            <person name="Narechania A."/>
            <person name="Kim E."/>
        </authorList>
    </citation>
    <scope>NUCLEOTIDE SEQUENCE [LARGE SCALE GENOMIC DNA]</scope>
    <source>
        <strain evidence="2 3">PLY_AMNH</strain>
    </source>
</reference>
<feature type="compositionally biased region" description="Basic residues" evidence="1">
    <location>
        <begin position="540"/>
        <end position="549"/>
    </location>
</feature>